<dbReference type="Proteomes" id="UP000015241">
    <property type="component" value="Unassembled WGS sequence"/>
</dbReference>
<dbReference type="HOGENOM" id="CLU_1619040_0_0_1"/>
<proteinExistence type="predicted"/>
<evidence type="ECO:0000313" key="2">
    <source>
        <dbReference type="Proteomes" id="UP000015241"/>
    </source>
</evidence>
<accession>S8DSK0</accession>
<protein>
    <submittedName>
        <fullName evidence="1">Uncharacterized protein</fullName>
    </submittedName>
</protein>
<dbReference type="EMBL" id="KE504242">
    <property type="protein sequence ID" value="EPS94173.1"/>
    <property type="molecule type" value="Genomic_DNA"/>
</dbReference>
<evidence type="ECO:0000313" key="1">
    <source>
        <dbReference type="EMBL" id="EPS94173.1"/>
    </source>
</evidence>
<dbReference type="InParanoid" id="S8DSK0"/>
<keyword evidence="2" id="KW-1185">Reference proteome</keyword>
<gene>
    <name evidence="1" type="ORF">FOMPIDRAFT_91447</name>
</gene>
<reference evidence="1 2" key="1">
    <citation type="journal article" date="2012" name="Science">
        <title>The Paleozoic origin of enzymatic lignin decomposition reconstructed from 31 fungal genomes.</title>
        <authorList>
            <person name="Floudas D."/>
            <person name="Binder M."/>
            <person name="Riley R."/>
            <person name="Barry K."/>
            <person name="Blanchette R.A."/>
            <person name="Henrissat B."/>
            <person name="Martinez A.T."/>
            <person name="Otillar R."/>
            <person name="Spatafora J.W."/>
            <person name="Yadav J.S."/>
            <person name="Aerts A."/>
            <person name="Benoit I."/>
            <person name="Boyd A."/>
            <person name="Carlson A."/>
            <person name="Copeland A."/>
            <person name="Coutinho P.M."/>
            <person name="de Vries R.P."/>
            <person name="Ferreira P."/>
            <person name="Findley K."/>
            <person name="Foster B."/>
            <person name="Gaskell J."/>
            <person name="Glotzer D."/>
            <person name="Gorecki P."/>
            <person name="Heitman J."/>
            <person name="Hesse C."/>
            <person name="Hori C."/>
            <person name="Igarashi K."/>
            <person name="Jurgens J.A."/>
            <person name="Kallen N."/>
            <person name="Kersten P."/>
            <person name="Kohler A."/>
            <person name="Kuees U."/>
            <person name="Kumar T.K.A."/>
            <person name="Kuo A."/>
            <person name="LaButti K."/>
            <person name="Larrondo L.F."/>
            <person name="Lindquist E."/>
            <person name="Ling A."/>
            <person name="Lombard V."/>
            <person name="Lucas S."/>
            <person name="Lundell T."/>
            <person name="Martin R."/>
            <person name="McLaughlin D.J."/>
            <person name="Morgenstern I."/>
            <person name="Morin E."/>
            <person name="Murat C."/>
            <person name="Nagy L.G."/>
            <person name="Nolan M."/>
            <person name="Ohm R.A."/>
            <person name="Patyshakuliyeva A."/>
            <person name="Rokas A."/>
            <person name="Ruiz-Duenas F.J."/>
            <person name="Sabat G."/>
            <person name="Salamov A."/>
            <person name="Samejima M."/>
            <person name="Schmutz J."/>
            <person name="Slot J.C."/>
            <person name="St John F."/>
            <person name="Stenlid J."/>
            <person name="Sun H."/>
            <person name="Sun S."/>
            <person name="Syed K."/>
            <person name="Tsang A."/>
            <person name="Wiebenga A."/>
            <person name="Young D."/>
            <person name="Pisabarro A."/>
            <person name="Eastwood D.C."/>
            <person name="Martin F."/>
            <person name="Cullen D."/>
            <person name="Grigoriev I.V."/>
            <person name="Hibbett D.S."/>
        </authorList>
    </citation>
    <scope>NUCLEOTIDE SEQUENCE</scope>
    <source>
        <strain evidence="2">FP-58527</strain>
    </source>
</reference>
<dbReference type="AlphaFoldDB" id="S8DSK0"/>
<organism evidence="1 2">
    <name type="scientific">Fomitopsis schrenkii</name>
    <name type="common">Brown rot fungus</name>
    <dbReference type="NCBI Taxonomy" id="2126942"/>
    <lineage>
        <taxon>Eukaryota</taxon>
        <taxon>Fungi</taxon>
        <taxon>Dikarya</taxon>
        <taxon>Basidiomycota</taxon>
        <taxon>Agaricomycotina</taxon>
        <taxon>Agaricomycetes</taxon>
        <taxon>Polyporales</taxon>
        <taxon>Fomitopsis</taxon>
    </lineage>
</organism>
<sequence>MVLPCRPSISPSFGFPPSSFGYQLVQLSSFPPALPNSLTLLTLLTPLAMLPNRSHPYTRSHSPSGSLNIDRSGPAAGAGTACEDPVYVHVPIPASWMYAHIMARGGGNKPKSIPAVIDARRSTLWLGEQCMIKYNLNAGLCVGLGRRESIRCPACPLNARVAGL</sequence>
<name>S8DSK0_FOMSC</name>